<dbReference type="EMBL" id="JWSP02000004">
    <property type="protein sequence ID" value="PNO32555.1"/>
    <property type="molecule type" value="Genomic_DNA"/>
</dbReference>
<reference evidence="2" key="1">
    <citation type="submission" date="2017-12" db="EMBL/GenBank/DDBJ databases">
        <title>FDA dAtabase for Regulatory Grade micrObial Sequences (FDA-ARGOS): Supporting development and validation of Infectious Disease Dx tests.</title>
        <authorList>
            <person name="Sichtig H."/>
            <person name="Tallon L."/>
            <person name="Sadzewicz L."/>
            <person name="Sengamalay N."/>
            <person name="Nagaraj S."/>
            <person name="Vavikolanu K."/>
            <person name="Aluvathingal J."/>
            <person name="Nadendla S."/>
            <person name="Pirone D.C."/>
            <person name="Hoffman M."/>
            <person name="Muruvanda T."/>
            <person name="Allard M."/>
            <person name="Evans P."/>
        </authorList>
    </citation>
    <scope>NUCLEOTIDE SEQUENCE [LARGE SCALE GENOMIC DNA]</scope>
    <source>
        <strain evidence="2">FDAARGOS_55</strain>
    </source>
</reference>
<name>A0A2K0JBB9_SALHO</name>
<evidence type="ECO:0000313" key="1">
    <source>
        <dbReference type="EMBL" id="PNO32555.1"/>
    </source>
</evidence>
<dbReference type="AlphaFoldDB" id="A0A2K0JBB9"/>
<protein>
    <submittedName>
        <fullName evidence="1">Uncharacterized protein</fullName>
    </submittedName>
</protein>
<organism evidence="1 2">
    <name type="scientific">Salmonella enterica subsp. houtenae serovar 50:g,z51:-</name>
    <dbReference type="NCBI Taxonomy" id="1173947"/>
    <lineage>
        <taxon>Bacteria</taxon>
        <taxon>Pseudomonadati</taxon>
        <taxon>Pseudomonadota</taxon>
        <taxon>Gammaproteobacteria</taxon>
        <taxon>Enterobacterales</taxon>
        <taxon>Enterobacteriaceae</taxon>
        <taxon>Salmonella</taxon>
    </lineage>
</organism>
<dbReference type="Proteomes" id="UP000236163">
    <property type="component" value="Unassembled WGS sequence"/>
</dbReference>
<gene>
    <name evidence="1" type="ORF">RK55_004625</name>
</gene>
<comment type="caution">
    <text evidence="1">The sequence shown here is derived from an EMBL/GenBank/DDBJ whole genome shotgun (WGS) entry which is preliminary data.</text>
</comment>
<sequence>MVLQVYRGAGNNTINRKGEKIERMLRWMRILPDGGVNVLSGLQPMRDTGRISASATRPAAHLINILHRHP</sequence>
<evidence type="ECO:0000313" key="2">
    <source>
        <dbReference type="Proteomes" id="UP000236163"/>
    </source>
</evidence>
<accession>A0A2K0JBB9</accession>
<dbReference type="AntiFam" id="ANF00065">
    <property type="entry name" value="Translation of REP sequence"/>
</dbReference>
<proteinExistence type="predicted"/>